<feature type="transmembrane region" description="Helical" evidence="1">
    <location>
        <begin position="6"/>
        <end position="28"/>
    </location>
</feature>
<keyword evidence="3" id="KW-1185">Reference proteome</keyword>
<dbReference type="GO" id="GO:0030246">
    <property type="term" value="F:carbohydrate binding"/>
    <property type="evidence" value="ECO:0007669"/>
    <property type="project" value="UniProtKB-KW"/>
</dbReference>
<evidence type="ECO:0000256" key="1">
    <source>
        <dbReference type="SAM" id="Phobius"/>
    </source>
</evidence>
<accession>A0A7J6VRR6</accession>
<evidence type="ECO:0000313" key="2">
    <source>
        <dbReference type="EMBL" id="KAF5187268.1"/>
    </source>
</evidence>
<feature type="non-terminal residue" evidence="2">
    <location>
        <position position="302"/>
    </location>
</feature>
<gene>
    <name evidence="2" type="ORF">FRX31_023145</name>
</gene>
<comment type="caution">
    <text evidence="2">The sequence shown here is derived from an EMBL/GenBank/DDBJ whole genome shotgun (WGS) entry which is preliminary data.</text>
</comment>
<keyword evidence="2" id="KW-0430">Lectin</keyword>
<keyword evidence="1" id="KW-0812">Transmembrane</keyword>
<dbReference type="OrthoDB" id="258495at2759"/>
<name>A0A7J6VRR6_THATH</name>
<evidence type="ECO:0000313" key="3">
    <source>
        <dbReference type="Proteomes" id="UP000554482"/>
    </source>
</evidence>
<dbReference type="Proteomes" id="UP000554482">
    <property type="component" value="Unassembled WGS sequence"/>
</dbReference>
<protein>
    <submittedName>
        <fullName evidence="2">Concanavalin A-like lectin/glucanase domain containing protein</fullName>
    </submittedName>
</protein>
<sequence length="302" mass="33274">METGIIVAAVVLSVAVVLVVIGLIRWWCCSYKRRKEFSEETGIRSNESLHSGIAKLQVAYETNNHKNAASIRKSFHDLDSKRKVNYYVLQRGGISMKSFFSWADHPSLVSEAVEHGWPRFGFNGHNMSSPSARSVLMGLCVTGDQARESAAEVSWEISSESADYMQKVRLNSGLRKGCIDFTTPNPLSVSCVTQTALPLPGPFLGNSSFPQEAYFEITTLSSREGDARKERKKEGEKLKLIQENVNVNTQLDEANLVIKDERKSEAVLVSLGLSVGGSYPRRLPGSYPGSIGFNSNGSVYID</sequence>
<reference evidence="2 3" key="1">
    <citation type="submission" date="2020-06" db="EMBL/GenBank/DDBJ databases">
        <title>Transcriptomic and genomic resources for Thalictrum thalictroides and T. hernandezii: Facilitating candidate gene discovery in an emerging model plant lineage.</title>
        <authorList>
            <person name="Arias T."/>
            <person name="Riano-Pachon D.M."/>
            <person name="Di Stilio V.S."/>
        </authorList>
    </citation>
    <scope>NUCLEOTIDE SEQUENCE [LARGE SCALE GENOMIC DNA]</scope>
    <source>
        <strain evidence="3">cv. WT478/WT964</strain>
        <tissue evidence="2">Leaves</tissue>
    </source>
</reference>
<dbReference type="PANTHER" id="PTHR44991:SF1">
    <property type="entry name" value="IMMUNOGLOBULIN SUPERFAMILY MEMBER 5"/>
    <property type="match status" value="1"/>
</dbReference>
<proteinExistence type="predicted"/>
<dbReference type="PANTHER" id="PTHR44991">
    <property type="entry name" value="IMMUNOGLOBULIN SUPERFAMILY MEMBER 5"/>
    <property type="match status" value="1"/>
</dbReference>
<keyword evidence="1" id="KW-1133">Transmembrane helix</keyword>
<dbReference type="AlphaFoldDB" id="A0A7J6VRR6"/>
<organism evidence="2 3">
    <name type="scientific">Thalictrum thalictroides</name>
    <name type="common">Rue-anemone</name>
    <name type="synonym">Anemone thalictroides</name>
    <dbReference type="NCBI Taxonomy" id="46969"/>
    <lineage>
        <taxon>Eukaryota</taxon>
        <taxon>Viridiplantae</taxon>
        <taxon>Streptophyta</taxon>
        <taxon>Embryophyta</taxon>
        <taxon>Tracheophyta</taxon>
        <taxon>Spermatophyta</taxon>
        <taxon>Magnoliopsida</taxon>
        <taxon>Ranunculales</taxon>
        <taxon>Ranunculaceae</taxon>
        <taxon>Thalictroideae</taxon>
        <taxon>Thalictrum</taxon>
    </lineage>
</organism>
<dbReference type="EMBL" id="JABWDY010028223">
    <property type="protein sequence ID" value="KAF5187268.1"/>
    <property type="molecule type" value="Genomic_DNA"/>
</dbReference>
<keyword evidence="1" id="KW-0472">Membrane</keyword>